<dbReference type="EMBL" id="MLAK01001129">
    <property type="protein sequence ID" value="OHS97209.1"/>
    <property type="molecule type" value="Genomic_DNA"/>
</dbReference>
<dbReference type="VEuPathDB" id="TrichDB:TRFO_36591"/>
<organism evidence="2 3">
    <name type="scientific">Tritrichomonas foetus</name>
    <dbReference type="NCBI Taxonomy" id="1144522"/>
    <lineage>
        <taxon>Eukaryota</taxon>
        <taxon>Metamonada</taxon>
        <taxon>Parabasalia</taxon>
        <taxon>Tritrichomonadida</taxon>
        <taxon>Tritrichomonadidae</taxon>
        <taxon>Tritrichomonas</taxon>
    </lineage>
</organism>
<evidence type="ECO:0000313" key="3">
    <source>
        <dbReference type="Proteomes" id="UP000179807"/>
    </source>
</evidence>
<proteinExistence type="predicted"/>
<protein>
    <submittedName>
        <fullName evidence="2">Uncharacterized protein</fullName>
    </submittedName>
</protein>
<comment type="caution">
    <text evidence="2">The sequence shown here is derived from an EMBL/GenBank/DDBJ whole genome shotgun (WGS) entry which is preliminary data.</text>
</comment>
<dbReference type="GeneID" id="94845623"/>
<evidence type="ECO:0000256" key="1">
    <source>
        <dbReference type="SAM" id="MobiDB-lite"/>
    </source>
</evidence>
<gene>
    <name evidence="2" type="ORF">TRFO_36591</name>
</gene>
<sequence>MLESSYDLSESSQANSIDFSQISKKTDKTTESYEAYEERPRMAIQSITNSQFPSFSHFFVCVTKAFNLVGCSMKSLQLKIRVIPSLPIIETNTIWCIDSDVNFRCGYALDFKKYANYFNLGDYTPVIEFYRKQPDSVELFGFSLLPLSVVEKTECAGKPLTYLYKNQAIDIRQFTTGQIIGYLTVTIALGYPQHQQFIDPDSNLPTPGKVSSELPQSASQIPQTVPTTAVISQQANLVNIFNNEDEEEEEENDSHERHRRRHHRRRKKRSDWTQKAIAYGWKPPGYVDPEWKEKAKEKGWYPPNIFSSIGVTCCPTECPNLKDIEVQQDEIKILKIEKSSENQTTDYETATDSDDSTMEIFKLLNNKPNINSNKLNTNQMKNYSDSSSDLSLSSVSVQAPECSFTPILTIFEKSNLLNIENQLLDEGSLINTSSSSIDTSLPEGIDNILLNLGNKIGNDNIPSQTNNKVMNYDKIDILQLSDSSDISDSETLDQITNQIFASTPLPTNQLVSNPISSGRKGEITSKPIMNVNDIIPLKTNNISELMLSDSDSDDLSEDPLEKYSDLLAILNKSKNEIKVNNNNINLDLSDSDQEIMNQISSAQLSTTSSINSLSDSSDTDDSDFIDYLHKKEPSFVKIFNIANE</sequence>
<dbReference type="AlphaFoldDB" id="A0A1J4JEW2"/>
<evidence type="ECO:0000313" key="2">
    <source>
        <dbReference type="EMBL" id="OHS97209.1"/>
    </source>
</evidence>
<dbReference type="Proteomes" id="UP000179807">
    <property type="component" value="Unassembled WGS sequence"/>
</dbReference>
<feature type="compositionally biased region" description="Acidic residues" evidence="1">
    <location>
        <begin position="243"/>
        <end position="253"/>
    </location>
</feature>
<accession>A0A1J4JEW2</accession>
<feature type="region of interest" description="Disordered" evidence="1">
    <location>
        <begin position="242"/>
        <end position="269"/>
    </location>
</feature>
<keyword evidence="3" id="KW-1185">Reference proteome</keyword>
<dbReference type="OrthoDB" id="10612548at2759"/>
<reference evidence="2" key="1">
    <citation type="submission" date="2016-10" db="EMBL/GenBank/DDBJ databases">
        <authorList>
            <person name="Benchimol M."/>
            <person name="Almeida L.G."/>
            <person name="Vasconcelos A.T."/>
            <person name="Perreira-Neves A."/>
            <person name="Rosa I.A."/>
            <person name="Tasca T."/>
            <person name="Bogo M.R."/>
            <person name="de Souza W."/>
        </authorList>
    </citation>
    <scope>NUCLEOTIDE SEQUENCE [LARGE SCALE GENOMIC DNA]</scope>
    <source>
        <strain evidence="2">K</strain>
    </source>
</reference>
<dbReference type="RefSeq" id="XP_068350346.1">
    <property type="nucleotide sequence ID" value="XM_068510919.1"/>
</dbReference>
<feature type="compositionally biased region" description="Basic residues" evidence="1">
    <location>
        <begin position="257"/>
        <end position="269"/>
    </location>
</feature>
<name>A0A1J4JEW2_9EUKA</name>